<dbReference type="Gene3D" id="3.30.870.10">
    <property type="entry name" value="Endonuclease Chain A"/>
    <property type="match status" value="2"/>
</dbReference>
<evidence type="ECO:0000259" key="4">
    <source>
        <dbReference type="PROSITE" id="PS50035"/>
    </source>
</evidence>
<keyword evidence="3" id="KW-0443">Lipid metabolism</keyword>
<evidence type="ECO:0000256" key="2">
    <source>
        <dbReference type="ARBA" id="ARBA00022963"/>
    </source>
</evidence>
<accession>A0ABD5TDL8</accession>
<dbReference type="Proteomes" id="UP001596443">
    <property type="component" value="Unassembled WGS sequence"/>
</dbReference>
<keyword evidence="6" id="KW-1185">Reference proteome</keyword>
<dbReference type="Pfam" id="PF13091">
    <property type="entry name" value="PLDc_2"/>
    <property type="match status" value="2"/>
</dbReference>
<dbReference type="PANTHER" id="PTHR43856:SF1">
    <property type="entry name" value="MITOCHONDRIAL CARDIOLIPIN HYDROLASE"/>
    <property type="match status" value="1"/>
</dbReference>
<dbReference type="GO" id="GO:0016042">
    <property type="term" value="P:lipid catabolic process"/>
    <property type="evidence" value="ECO:0007669"/>
    <property type="project" value="UniProtKB-KW"/>
</dbReference>
<evidence type="ECO:0000313" key="6">
    <source>
        <dbReference type="Proteomes" id="UP001596443"/>
    </source>
</evidence>
<dbReference type="SMART" id="SM00155">
    <property type="entry name" value="PLDc"/>
    <property type="match status" value="2"/>
</dbReference>
<protein>
    <submittedName>
        <fullName evidence="5">Phosphatidylserine/phosphatidylglycerophosphate/ cardiolipin synthase family protein</fullName>
    </submittedName>
</protein>
<dbReference type="InterPro" id="IPR025202">
    <property type="entry name" value="PLD-like_dom"/>
</dbReference>
<dbReference type="GO" id="GO:0016787">
    <property type="term" value="F:hydrolase activity"/>
    <property type="evidence" value="ECO:0007669"/>
    <property type="project" value="UniProtKB-KW"/>
</dbReference>
<dbReference type="PROSITE" id="PS50035">
    <property type="entry name" value="PLD"/>
    <property type="match status" value="1"/>
</dbReference>
<dbReference type="EMBL" id="JBHSWX010000012">
    <property type="protein sequence ID" value="MFC6785540.1"/>
    <property type="molecule type" value="Genomic_DNA"/>
</dbReference>
<dbReference type="AlphaFoldDB" id="A0ABD5TDL8"/>
<dbReference type="InterPro" id="IPR051406">
    <property type="entry name" value="PLD_domain"/>
</dbReference>
<evidence type="ECO:0000313" key="5">
    <source>
        <dbReference type="EMBL" id="MFC6785540.1"/>
    </source>
</evidence>
<keyword evidence="1" id="KW-0378">Hydrolase</keyword>
<dbReference type="GeneID" id="81208576"/>
<dbReference type="InterPro" id="IPR001736">
    <property type="entry name" value="PLipase_D/transphosphatidylase"/>
</dbReference>
<name>A0ABD5TDL8_9EURY</name>
<evidence type="ECO:0000256" key="1">
    <source>
        <dbReference type="ARBA" id="ARBA00022801"/>
    </source>
</evidence>
<organism evidence="5 6">
    <name type="scientific">Halobaculum halobium</name>
    <dbReference type="NCBI Taxonomy" id="3032281"/>
    <lineage>
        <taxon>Archaea</taxon>
        <taxon>Methanobacteriati</taxon>
        <taxon>Methanobacteriota</taxon>
        <taxon>Stenosarchaea group</taxon>
        <taxon>Halobacteria</taxon>
        <taxon>Halobacteriales</taxon>
        <taxon>Haloferacaceae</taxon>
        <taxon>Halobaculum</taxon>
    </lineage>
</organism>
<feature type="domain" description="PLD phosphodiesterase" evidence="4">
    <location>
        <begin position="467"/>
        <end position="493"/>
    </location>
</feature>
<proteinExistence type="predicted"/>
<sequence>MQTRDQTVAVVRLVVIVACALLLVAAAAASPTAVVAVSETTAAPATPAAGADRGAGAITPRIVGLLPNPVAPDDAGEYVHLSLPPGNWSVDDGEDVVTVQQQRPGPVLVTADPEAPLDPPGGRVVADGLALSNAGERVVLRRGGANGTVVDAVEYGRAPEGERWARDGAPEWRPVGFDPRDTVPLGAANATAFVLPDAPAEPVAAVRGADERVLLAGYTFASQRVTDELVAAHERGVSVRVLLDGAPVGGVSAEQAARLDALVDAGVEVRVIAGPHARFRYHHAKYAVADDAAVVLTENWKPSGTGGGDSRGWGVTLQSSRAADALADLFRGDAGWRDAVRWERYRDDRTFERADAATGSYPTRHPPADVRIERVRLMTAPGNAESAVVAIVDDAGDRVDVLQPTVDDGPMLASLRRAAERGVRVRLLLSGAWYVAEENAAIVAELNRWADAAGVPFEARVADPAGRYGKVHAKGVVADDVALVGSLNWNPTSARENREVVVALEGEAAAGYYRESFTADWRAGRGATSLTDGLPPSVSITAVGAVAAAALFVKRRLTIGGTDENQRGDRDGPVG</sequence>
<gene>
    <name evidence="5" type="ORF">ACFQFD_05975</name>
</gene>
<dbReference type="CDD" id="cd09128">
    <property type="entry name" value="PLDc_unchar1_2"/>
    <property type="match status" value="1"/>
</dbReference>
<evidence type="ECO:0000256" key="3">
    <source>
        <dbReference type="ARBA" id="ARBA00023098"/>
    </source>
</evidence>
<reference evidence="5 6" key="1">
    <citation type="journal article" date="2019" name="Int. J. Syst. Evol. Microbiol.">
        <title>The Global Catalogue of Microorganisms (GCM) 10K type strain sequencing project: providing services to taxonomists for standard genome sequencing and annotation.</title>
        <authorList>
            <consortium name="The Broad Institute Genomics Platform"/>
            <consortium name="The Broad Institute Genome Sequencing Center for Infectious Disease"/>
            <person name="Wu L."/>
            <person name="Ma J."/>
        </authorList>
    </citation>
    <scope>NUCLEOTIDE SEQUENCE [LARGE SCALE GENOMIC DNA]</scope>
    <source>
        <strain evidence="5 6">SYNS20</strain>
    </source>
</reference>
<keyword evidence="2" id="KW-0442">Lipid degradation</keyword>
<dbReference type="SUPFAM" id="SSF56024">
    <property type="entry name" value="Phospholipase D/nuclease"/>
    <property type="match status" value="2"/>
</dbReference>
<comment type="caution">
    <text evidence="5">The sequence shown here is derived from an EMBL/GenBank/DDBJ whole genome shotgun (WGS) entry which is preliminary data.</text>
</comment>
<dbReference type="RefSeq" id="WP_284062389.1">
    <property type="nucleotide sequence ID" value="NZ_CP126158.1"/>
</dbReference>
<dbReference type="PANTHER" id="PTHR43856">
    <property type="entry name" value="CARDIOLIPIN HYDROLASE"/>
    <property type="match status" value="1"/>
</dbReference>